<dbReference type="Gene3D" id="3.40.50.300">
    <property type="entry name" value="P-loop containing nucleotide triphosphate hydrolases"/>
    <property type="match status" value="1"/>
</dbReference>
<dbReference type="EMBL" id="FMHG01000001">
    <property type="protein sequence ID" value="SCJ72838.1"/>
    <property type="molecule type" value="Genomic_DNA"/>
</dbReference>
<dbReference type="Pfam" id="PF13671">
    <property type="entry name" value="AAA_33"/>
    <property type="match status" value="1"/>
</dbReference>
<organism evidence="1">
    <name type="scientific">uncultured Anaerotruncus sp</name>
    <dbReference type="NCBI Taxonomy" id="905011"/>
    <lineage>
        <taxon>Bacteria</taxon>
        <taxon>Bacillati</taxon>
        <taxon>Bacillota</taxon>
        <taxon>Clostridia</taxon>
        <taxon>Eubacteriales</taxon>
        <taxon>Oscillospiraceae</taxon>
        <taxon>Anaerotruncus</taxon>
        <taxon>environmental samples</taxon>
    </lineage>
</organism>
<protein>
    <recommendedName>
        <fullName evidence="2">Zeta toxin</fullName>
    </recommendedName>
</protein>
<name>A0A1C6IT65_9FIRM</name>
<evidence type="ECO:0000313" key="1">
    <source>
        <dbReference type="EMBL" id="SCJ72838.1"/>
    </source>
</evidence>
<dbReference type="InterPro" id="IPR027417">
    <property type="entry name" value="P-loop_NTPase"/>
</dbReference>
<reference evidence="1" key="1">
    <citation type="submission" date="2015-09" db="EMBL/GenBank/DDBJ databases">
        <authorList>
            <consortium name="Pathogen Informatics"/>
        </authorList>
    </citation>
    <scope>NUCLEOTIDE SEQUENCE</scope>
    <source>
        <strain evidence="1">2789STDY5834896</strain>
    </source>
</reference>
<dbReference type="SUPFAM" id="SSF52540">
    <property type="entry name" value="P-loop containing nucleoside triphosphate hydrolases"/>
    <property type="match status" value="1"/>
</dbReference>
<evidence type="ECO:0008006" key="2">
    <source>
        <dbReference type="Google" id="ProtNLM"/>
    </source>
</evidence>
<dbReference type="AlphaFoldDB" id="A0A1C6IT65"/>
<sequence>MNTAVPPQKDFEPGSGISGGCAILVAGIPAAGKTRFACWLGSAWQLPCLSKDGVKELLFDQLGFESRRQKVALGAAAQAVLLDFAARQLEAQNSFILENNFEDSSIQPLTQLLDRYGCRAVTVRFGGDIEVLYHRFIARDKSPQRHRGHVVNAVYPEVGPPPPYVPMGLAAFTAGVQTRGFDRFAVRGPVIPVDCTDFAQVDYKEIARKIKEVLG</sequence>
<proteinExistence type="predicted"/>
<accession>A0A1C6IT65</accession>
<gene>
    <name evidence="1" type="ORF">SAMEA3545359_01659</name>
</gene>